<dbReference type="AlphaFoldDB" id="A0AAN9EWR3"/>
<keyword evidence="2" id="KW-1185">Reference proteome</keyword>
<reference evidence="1 2" key="1">
    <citation type="submission" date="2024-01" db="EMBL/GenBank/DDBJ databases">
        <title>The genomes of 5 underutilized Papilionoideae crops provide insights into root nodulation and disease resistance.</title>
        <authorList>
            <person name="Yuan L."/>
        </authorList>
    </citation>
    <scope>NUCLEOTIDE SEQUENCE [LARGE SCALE GENOMIC DNA]</scope>
    <source>
        <strain evidence="1">LY-2023</strain>
        <tissue evidence="1">Leaf</tissue>
    </source>
</reference>
<accession>A0AAN9EWR3</accession>
<gene>
    <name evidence="1" type="ORF">RJT34_30305</name>
</gene>
<proteinExistence type="predicted"/>
<comment type="caution">
    <text evidence="1">The sequence shown here is derived from an EMBL/GenBank/DDBJ whole genome shotgun (WGS) entry which is preliminary data.</text>
</comment>
<evidence type="ECO:0000313" key="2">
    <source>
        <dbReference type="Proteomes" id="UP001359559"/>
    </source>
</evidence>
<dbReference type="EMBL" id="JAYKXN010000008">
    <property type="protein sequence ID" value="KAK7262725.1"/>
    <property type="molecule type" value="Genomic_DNA"/>
</dbReference>
<name>A0AAN9EWR3_CLITE</name>
<evidence type="ECO:0000313" key="1">
    <source>
        <dbReference type="EMBL" id="KAK7262725.1"/>
    </source>
</evidence>
<organism evidence="1 2">
    <name type="scientific">Clitoria ternatea</name>
    <name type="common">Butterfly pea</name>
    <dbReference type="NCBI Taxonomy" id="43366"/>
    <lineage>
        <taxon>Eukaryota</taxon>
        <taxon>Viridiplantae</taxon>
        <taxon>Streptophyta</taxon>
        <taxon>Embryophyta</taxon>
        <taxon>Tracheophyta</taxon>
        <taxon>Spermatophyta</taxon>
        <taxon>Magnoliopsida</taxon>
        <taxon>eudicotyledons</taxon>
        <taxon>Gunneridae</taxon>
        <taxon>Pentapetalae</taxon>
        <taxon>rosids</taxon>
        <taxon>fabids</taxon>
        <taxon>Fabales</taxon>
        <taxon>Fabaceae</taxon>
        <taxon>Papilionoideae</taxon>
        <taxon>50 kb inversion clade</taxon>
        <taxon>NPAAA clade</taxon>
        <taxon>indigoferoid/millettioid clade</taxon>
        <taxon>Phaseoleae</taxon>
        <taxon>Clitoria</taxon>
    </lineage>
</organism>
<dbReference type="Proteomes" id="UP001359559">
    <property type="component" value="Unassembled WGS sequence"/>
</dbReference>
<protein>
    <submittedName>
        <fullName evidence="1">Uncharacterized protein</fullName>
    </submittedName>
</protein>
<sequence>MNDNMVMKAKEIMDGNMRHDNVLDDEKIHNTTLHRRLIIIQLKSETRLFSRPCLRLNVSLPLPKTRLC</sequence>